<proteinExistence type="predicted"/>
<dbReference type="RefSeq" id="WP_142091303.1">
    <property type="nucleotide sequence ID" value="NZ_CP035485.1"/>
</dbReference>
<evidence type="ECO:0000313" key="3">
    <source>
        <dbReference type="EMBL" id="QDI92807.1"/>
    </source>
</evidence>
<keyword evidence="3" id="KW-0378">Hydrolase</keyword>
<feature type="compositionally biased region" description="Basic residues" evidence="1">
    <location>
        <begin position="94"/>
        <end position="115"/>
    </location>
</feature>
<evidence type="ECO:0000256" key="1">
    <source>
        <dbReference type="SAM" id="MobiDB-lite"/>
    </source>
</evidence>
<dbReference type="CDD" id="cd00085">
    <property type="entry name" value="HNHc"/>
    <property type="match status" value="1"/>
</dbReference>
<dbReference type="Pfam" id="PF01844">
    <property type="entry name" value="HNH"/>
    <property type="match status" value="1"/>
</dbReference>
<keyword evidence="3" id="KW-0540">Nuclease</keyword>
<dbReference type="InterPro" id="IPR047693">
    <property type="entry name" value="RNA-guided_IscB-like"/>
</dbReference>
<dbReference type="Pfam" id="PF14239">
    <property type="entry name" value="RRXRR"/>
    <property type="match status" value="1"/>
</dbReference>
<dbReference type="EMBL" id="CP035485">
    <property type="protein sequence ID" value="QDI92807.1"/>
    <property type="molecule type" value="Genomic_DNA"/>
</dbReference>
<dbReference type="NCBIfam" id="NF040563">
    <property type="entry name" value="guided_IscB"/>
    <property type="match status" value="1"/>
</dbReference>
<dbReference type="GO" id="GO:0008270">
    <property type="term" value="F:zinc ion binding"/>
    <property type="evidence" value="ECO:0007669"/>
    <property type="project" value="InterPro"/>
</dbReference>
<dbReference type="InterPro" id="IPR025938">
    <property type="entry name" value="RRXRR_dom"/>
</dbReference>
<dbReference type="InterPro" id="IPR003615">
    <property type="entry name" value="HNH_nuc"/>
</dbReference>
<keyword evidence="3" id="KW-0255">Endonuclease</keyword>
<feature type="region of interest" description="Disordered" evidence="1">
    <location>
        <begin position="93"/>
        <end position="115"/>
    </location>
</feature>
<organism evidence="3 4">
    <name type="scientific">Salicibibacter halophilus</name>
    <dbReference type="NCBI Taxonomy" id="2502791"/>
    <lineage>
        <taxon>Bacteria</taxon>
        <taxon>Bacillati</taxon>
        <taxon>Bacillota</taxon>
        <taxon>Bacilli</taxon>
        <taxon>Bacillales</taxon>
        <taxon>Bacillaceae</taxon>
        <taxon>Salicibibacter</taxon>
    </lineage>
</organism>
<name>A0A514LLR7_9BACI</name>
<accession>A0A514LLR7</accession>
<evidence type="ECO:0000259" key="2">
    <source>
        <dbReference type="SMART" id="SM00507"/>
    </source>
</evidence>
<sequence length="418" mass="48634">MNVYVVNQREEPLMPTRPQKARKLLKQEKAKVYKRTPFTIQLQYPTGENKQDISLGVDAGTKSIGLSATTDKEVLLESEVKLRTDIQDILSTRRSARRARRSRKTRYRQPRFRNRKKEKGWLAPSIQNKVDMHVKVINLLHEILPIKNVVIEAAQFDTQKIKNPSITGDLYQKGDQLGFWNVREYVLFRDNHTCQHCKGKSKDVILNVHHIESRNTGGNSPANLICLCETCHKLIHQEGKEHLFKRQTSSLKDASQMTVMRWCIYNHVKRTYPHVKLTYGFVTKHTRIHHGLEKTHLMDARCISGNPLAVRKERTFLFKQVRRNNRQLHKFTTPKGGKRKNNKAEKLVKDFQLFDKVQFNGKDCFIFGRRKTGYFDLRLLDGTRIHKSANYKKLRAVEKANTLLIQIQRKGSAGCLLS</sequence>
<gene>
    <name evidence="3" type="ORF">EPH95_17880</name>
</gene>
<dbReference type="Gene3D" id="1.10.30.50">
    <property type="match status" value="1"/>
</dbReference>
<dbReference type="OrthoDB" id="962665at2"/>
<protein>
    <submittedName>
        <fullName evidence="3">HNH endonuclease</fullName>
    </submittedName>
</protein>
<dbReference type="InterPro" id="IPR002711">
    <property type="entry name" value="HNH"/>
</dbReference>
<dbReference type="Proteomes" id="UP000319756">
    <property type="component" value="Chromosome"/>
</dbReference>
<feature type="domain" description="HNH nuclease" evidence="2">
    <location>
        <begin position="181"/>
        <end position="233"/>
    </location>
</feature>
<reference evidence="4" key="1">
    <citation type="submission" date="2019-01" db="EMBL/GenBank/DDBJ databases">
        <title>Genomic analysis of Salicibibacter sp. NKC3-5.</title>
        <authorList>
            <person name="Oh Y.J."/>
        </authorList>
    </citation>
    <scope>NUCLEOTIDE SEQUENCE [LARGE SCALE GENOMIC DNA]</scope>
    <source>
        <strain evidence="4">NKC3-5</strain>
    </source>
</reference>
<dbReference type="GO" id="GO:0003676">
    <property type="term" value="F:nucleic acid binding"/>
    <property type="evidence" value="ECO:0007669"/>
    <property type="project" value="InterPro"/>
</dbReference>
<dbReference type="KEGG" id="sale:EPH95_17880"/>
<dbReference type="SMART" id="SM00507">
    <property type="entry name" value="HNHc"/>
    <property type="match status" value="1"/>
</dbReference>
<evidence type="ECO:0000313" key="4">
    <source>
        <dbReference type="Proteomes" id="UP000319756"/>
    </source>
</evidence>
<dbReference type="GO" id="GO:0004519">
    <property type="term" value="F:endonuclease activity"/>
    <property type="evidence" value="ECO:0007669"/>
    <property type="project" value="UniProtKB-KW"/>
</dbReference>
<keyword evidence="4" id="KW-1185">Reference proteome</keyword>
<dbReference type="AlphaFoldDB" id="A0A514LLR7"/>